<dbReference type="AlphaFoldDB" id="A0A6S6UJ92"/>
<reference evidence="1" key="1">
    <citation type="submission" date="2020-01" db="EMBL/GenBank/DDBJ databases">
        <authorList>
            <person name="Meier V. D."/>
            <person name="Meier V D."/>
        </authorList>
    </citation>
    <scope>NUCLEOTIDE SEQUENCE</scope>
    <source>
        <strain evidence="1">HLG_WM_MAG_09</strain>
    </source>
</reference>
<name>A0A6S6UJ92_9GAMM</name>
<accession>A0A6S6UJ92</accession>
<dbReference type="InterPro" id="IPR016155">
    <property type="entry name" value="Mopterin_synth/thiamin_S_b"/>
</dbReference>
<dbReference type="EMBL" id="CACVAT010000577">
    <property type="protein sequence ID" value="CAA6830354.1"/>
    <property type="molecule type" value="Genomic_DNA"/>
</dbReference>
<proteinExistence type="predicted"/>
<dbReference type="InterPro" id="IPR003749">
    <property type="entry name" value="ThiS/MoaD-like"/>
</dbReference>
<evidence type="ECO:0000313" key="1">
    <source>
        <dbReference type="EMBL" id="CAA6830354.1"/>
    </source>
</evidence>
<dbReference type="Pfam" id="PF02597">
    <property type="entry name" value="ThiS"/>
    <property type="match status" value="1"/>
</dbReference>
<organism evidence="1">
    <name type="scientific">uncultured Thiotrichaceae bacterium</name>
    <dbReference type="NCBI Taxonomy" id="298394"/>
    <lineage>
        <taxon>Bacteria</taxon>
        <taxon>Pseudomonadati</taxon>
        <taxon>Pseudomonadota</taxon>
        <taxon>Gammaproteobacteria</taxon>
        <taxon>Thiotrichales</taxon>
        <taxon>Thiotrichaceae</taxon>
        <taxon>environmental samples</taxon>
    </lineage>
</organism>
<sequence>MVIRLTMFGDLRQYLPAGSQFNHADLDMATNATVSQVMQQVTLPESKKWLLMLNGDLVHEPDYVGTALKEGDEVVLFPPIKGG</sequence>
<dbReference type="SUPFAM" id="SSF54285">
    <property type="entry name" value="MoaD/ThiS"/>
    <property type="match status" value="1"/>
</dbReference>
<gene>
    <name evidence="1" type="ORF">HELGO_WM60404</name>
</gene>
<dbReference type="InterPro" id="IPR012675">
    <property type="entry name" value="Beta-grasp_dom_sf"/>
</dbReference>
<evidence type="ECO:0008006" key="2">
    <source>
        <dbReference type="Google" id="ProtNLM"/>
    </source>
</evidence>
<dbReference type="Gene3D" id="3.10.20.30">
    <property type="match status" value="1"/>
</dbReference>
<dbReference type="CDD" id="cd17040">
    <property type="entry name" value="Ubl_MoaD_like"/>
    <property type="match status" value="1"/>
</dbReference>
<protein>
    <recommendedName>
        <fullName evidence="2">Molybdopterin synthase sulfur carrier subunit</fullName>
    </recommendedName>
</protein>